<name>A0A8E2UUN8_9BURK</name>
<feature type="compositionally biased region" description="Low complexity" evidence="1">
    <location>
        <begin position="40"/>
        <end position="57"/>
    </location>
</feature>
<accession>A0A8E2UUN8</accession>
<protein>
    <submittedName>
        <fullName evidence="2">Uncharacterized protein</fullName>
    </submittedName>
</protein>
<sequence length="200" mass="21022">MISAQAKAGFERIFFDAARTRLAADSACDIRPVAHDAGDASSASTPPSASRPTSRPNARAAEHLAVLTISALHFRLLLALNFRDDEATRRHFASAMQTGGAQRPLPEAFMEIANLCCGAINQALTAAFPDLGMSTPYLLHGASVDYLAALRPDHMAAYDVTLDGDVRIGATLCVCANAPVDFHVPETAAAVDAGGALELF</sequence>
<proteinExistence type="predicted"/>
<feature type="region of interest" description="Disordered" evidence="1">
    <location>
        <begin position="36"/>
        <end position="57"/>
    </location>
</feature>
<reference evidence="2 3" key="1">
    <citation type="submission" date="2018-03" db="EMBL/GenBank/DDBJ databases">
        <authorList>
            <person name="Nguyen K."/>
            <person name="Fouts D."/>
            <person name="Sutton G."/>
        </authorList>
    </citation>
    <scope>NUCLEOTIDE SEQUENCE [LARGE SCALE GENOMIC DNA]</scope>
    <source>
        <strain evidence="2 3">AU17135</strain>
    </source>
</reference>
<evidence type="ECO:0000313" key="2">
    <source>
        <dbReference type="EMBL" id="PRF28299.1"/>
    </source>
</evidence>
<evidence type="ECO:0000256" key="1">
    <source>
        <dbReference type="SAM" id="MobiDB-lite"/>
    </source>
</evidence>
<organism evidence="2 3">
    <name type="scientific">Burkholderia multivorans</name>
    <dbReference type="NCBI Taxonomy" id="87883"/>
    <lineage>
        <taxon>Bacteria</taxon>
        <taxon>Pseudomonadati</taxon>
        <taxon>Pseudomonadota</taxon>
        <taxon>Betaproteobacteria</taxon>
        <taxon>Burkholderiales</taxon>
        <taxon>Burkholderiaceae</taxon>
        <taxon>Burkholderia</taxon>
        <taxon>Burkholderia cepacia complex</taxon>
    </lineage>
</organism>
<dbReference type="RefSeq" id="WP_105767653.1">
    <property type="nucleotide sequence ID" value="NZ_CADFDF010000001.1"/>
</dbReference>
<gene>
    <name evidence="2" type="ORF">C6P98_00735</name>
</gene>
<evidence type="ECO:0000313" key="3">
    <source>
        <dbReference type="Proteomes" id="UP000237686"/>
    </source>
</evidence>
<dbReference type="Proteomes" id="UP000237686">
    <property type="component" value="Unassembled WGS sequence"/>
</dbReference>
<dbReference type="EMBL" id="PVFZ01000005">
    <property type="protein sequence ID" value="PRF28299.1"/>
    <property type="molecule type" value="Genomic_DNA"/>
</dbReference>
<comment type="caution">
    <text evidence="2">The sequence shown here is derived from an EMBL/GenBank/DDBJ whole genome shotgun (WGS) entry which is preliminary data.</text>
</comment>
<dbReference type="AlphaFoldDB" id="A0A8E2UUN8"/>